<keyword evidence="3" id="KW-0819">tRNA processing</keyword>
<evidence type="ECO:0000313" key="9">
    <source>
        <dbReference type="Proteomes" id="UP000198718"/>
    </source>
</evidence>
<dbReference type="PANTHER" id="PTHR11735:SF14">
    <property type="entry name" value="TRNA N6-ADENOSINE THREONYLCARBAMOYLTRANSFERASE"/>
    <property type="match status" value="1"/>
</dbReference>
<keyword evidence="9" id="KW-1185">Reference proteome</keyword>
<dbReference type="RefSeq" id="WP_090552796.1">
    <property type="nucleotide sequence ID" value="NZ_FNFP01000002.1"/>
</dbReference>
<evidence type="ECO:0000313" key="8">
    <source>
        <dbReference type="EMBL" id="SDK51111.1"/>
    </source>
</evidence>
<keyword evidence="4" id="KW-0479">Metal-binding</keyword>
<dbReference type="GO" id="GO:0061711">
    <property type="term" value="F:tRNA N(6)-L-threonylcarbamoyladenine synthase activity"/>
    <property type="evidence" value="ECO:0007669"/>
    <property type="project" value="UniProtKB-EC"/>
</dbReference>
<dbReference type="GO" id="GO:0005737">
    <property type="term" value="C:cytoplasm"/>
    <property type="evidence" value="ECO:0007669"/>
    <property type="project" value="TreeGrafter"/>
</dbReference>
<dbReference type="EC" id="2.3.1.234" evidence="1"/>
<evidence type="ECO:0000256" key="6">
    <source>
        <dbReference type="ARBA" id="ARBA00048117"/>
    </source>
</evidence>
<evidence type="ECO:0000259" key="7">
    <source>
        <dbReference type="Pfam" id="PF00814"/>
    </source>
</evidence>
<sequence length="321" mass="35419">MTKEKVVIGLDTSNYTTSLGVVNLQGQLIQDERILLPVKKGNLGLRQSEALFHHIKGLPLLAQRTSGYEIVAISSAIKPRPIEDSYMPVFLAAESFGKTMSNLWDVAFYGFSHQEGHIKAGLWSTGVKPSKPFLALHLSGGTTEALKVIPKDIGYEIEIIGGTTDISAGQFIDRIGVKLNLPFPAGPHLEKILENQDLQLLKGNPPISVKGNYISFSGPETHFQREIKEASNPVEIAYGVFQCVARSLYKWIDNLLKSYPSDEILFVGGVASNKIIRSYLQDKLQKRLKLYFGDGQYCSDNGVGIAVLGVESYLDHKKQLK</sequence>
<dbReference type="GO" id="GO:0008033">
    <property type="term" value="P:tRNA processing"/>
    <property type="evidence" value="ECO:0007669"/>
    <property type="project" value="UniProtKB-KW"/>
</dbReference>
<dbReference type="GO" id="GO:0000408">
    <property type="term" value="C:EKC/KEOPS complex"/>
    <property type="evidence" value="ECO:0007669"/>
    <property type="project" value="TreeGrafter"/>
</dbReference>
<dbReference type="InterPro" id="IPR017861">
    <property type="entry name" value="KAE1/TsaD"/>
</dbReference>
<keyword evidence="5" id="KW-0012">Acyltransferase</keyword>
<dbReference type="InterPro" id="IPR043129">
    <property type="entry name" value="ATPase_NBD"/>
</dbReference>
<feature type="domain" description="Gcp-like" evidence="7">
    <location>
        <begin position="95"/>
        <end position="306"/>
    </location>
</feature>
<evidence type="ECO:0000256" key="2">
    <source>
        <dbReference type="ARBA" id="ARBA00022679"/>
    </source>
</evidence>
<reference evidence="8 9" key="1">
    <citation type="submission" date="2016-10" db="EMBL/GenBank/DDBJ databases">
        <authorList>
            <person name="de Groot N.N."/>
        </authorList>
    </citation>
    <scope>NUCLEOTIDE SEQUENCE [LARGE SCALE GENOMIC DNA]</scope>
    <source>
        <strain evidence="8 9">DSM 18346</strain>
    </source>
</reference>
<dbReference type="OrthoDB" id="1675500at2"/>
<dbReference type="Gene3D" id="3.30.420.40">
    <property type="match status" value="2"/>
</dbReference>
<dbReference type="AlphaFoldDB" id="A0A1G9CHE8"/>
<keyword evidence="2" id="KW-0808">Transferase</keyword>
<dbReference type="SUPFAM" id="SSF53067">
    <property type="entry name" value="Actin-like ATPase domain"/>
    <property type="match status" value="1"/>
</dbReference>
<gene>
    <name evidence="8" type="ORF">SAMN05660472_01465</name>
</gene>
<evidence type="ECO:0000256" key="4">
    <source>
        <dbReference type="ARBA" id="ARBA00022723"/>
    </source>
</evidence>
<dbReference type="InterPro" id="IPR000905">
    <property type="entry name" value="Gcp-like_dom"/>
</dbReference>
<dbReference type="GO" id="GO:0046872">
    <property type="term" value="F:metal ion binding"/>
    <property type="evidence" value="ECO:0007669"/>
    <property type="project" value="UniProtKB-KW"/>
</dbReference>
<proteinExistence type="predicted"/>
<dbReference type="PRINTS" id="PR00789">
    <property type="entry name" value="OSIALOPTASE"/>
</dbReference>
<evidence type="ECO:0000256" key="1">
    <source>
        <dbReference type="ARBA" id="ARBA00012156"/>
    </source>
</evidence>
<dbReference type="EMBL" id="FNFP01000002">
    <property type="protein sequence ID" value="SDK51111.1"/>
    <property type="molecule type" value="Genomic_DNA"/>
</dbReference>
<protein>
    <recommendedName>
        <fullName evidence="1">N(6)-L-threonylcarbamoyladenine synthase</fullName>
        <ecNumber evidence="1">2.3.1.234</ecNumber>
    </recommendedName>
</protein>
<comment type="catalytic activity">
    <reaction evidence="6">
        <text>L-threonylcarbamoyladenylate + adenosine(37) in tRNA = N(6)-L-threonylcarbamoyladenosine(37) in tRNA + AMP + H(+)</text>
        <dbReference type="Rhea" id="RHEA:37059"/>
        <dbReference type="Rhea" id="RHEA-COMP:10162"/>
        <dbReference type="Rhea" id="RHEA-COMP:10163"/>
        <dbReference type="ChEBI" id="CHEBI:15378"/>
        <dbReference type="ChEBI" id="CHEBI:73682"/>
        <dbReference type="ChEBI" id="CHEBI:74411"/>
        <dbReference type="ChEBI" id="CHEBI:74418"/>
        <dbReference type="ChEBI" id="CHEBI:456215"/>
        <dbReference type="EC" id="2.3.1.234"/>
    </reaction>
</comment>
<dbReference type="PANTHER" id="PTHR11735">
    <property type="entry name" value="TRNA N6-ADENOSINE THREONYLCARBAMOYLTRANSFERASE"/>
    <property type="match status" value="1"/>
</dbReference>
<accession>A0A1G9CHE8</accession>
<dbReference type="Proteomes" id="UP000198718">
    <property type="component" value="Unassembled WGS sequence"/>
</dbReference>
<name>A0A1G9CHE8_9FIRM</name>
<evidence type="ECO:0000256" key="3">
    <source>
        <dbReference type="ARBA" id="ARBA00022694"/>
    </source>
</evidence>
<dbReference type="STRING" id="393762.SAMN05660472_01465"/>
<organism evidence="8 9">
    <name type="scientific">Natronincola ferrireducens</name>
    <dbReference type="NCBI Taxonomy" id="393762"/>
    <lineage>
        <taxon>Bacteria</taxon>
        <taxon>Bacillati</taxon>
        <taxon>Bacillota</taxon>
        <taxon>Clostridia</taxon>
        <taxon>Peptostreptococcales</taxon>
        <taxon>Natronincolaceae</taxon>
        <taxon>Natronincola</taxon>
    </lineage>
</organism>
<dbReference type="Pfam" id="PF00814">
    <property type="entry name" value="TsaD"/>
    <property type="match status" value="1"/>
</dbReference>
<evidence type="ECO:0000256" key="5">
    <source>
        <dbReference type="ARBA" id="ARBA00023315"/>
    </source>
</evidence>